<organism evidence="2 3">
    <name type="scientific">Streptomyces ziwulingensis</name>
    <dbReference type="NCBI Taxonomy" id="1045501"/>
    <lineage>
        <taxon>Bacteria</taxon>
        <taxon>Bacillati</taxon>
        <taxon>Actinomycetota</taxon>
        <taxon>Actinomycetes</taxon>
        <taxon>Kitasatosporales</taxon>
        <taxon>Streptomycetaceae</taxon>
        <taxon>Streptomyces</taxon>
    </lineage>
</organism>
<reference evidence="3" key="1">
    <citation type="journal article" date="2019" name="Int. J. Syst. Evol. Microbiol.">
        <title>The Global Catalogue of Microorganisms (GCM) 10K type strain sequencing project: providing services to taxonomists for standard genome sequencing and annotation.</title>
        <authorList>
            <consortium name="The Broad Institute Genomics Platform"/>
            <consortium name="The Broad Institute Genome Sequencing Center for Infectious Disease"/>
            <person name="Wu L."/>
            <person name="Ma J."/>
        </authorList>
    </citation>
    <scope>NUCLEOTIDE SEQUENCE [LARGE SCALE GENOMIC DNA]</scope>
    <source>
        <strain evidence="3">JCM 18081</strain>
    </source>
</reference>
<name>A0ABP9AZU1_9ACTN</name>
<evidence type="ECO:0000256" key="1">
    <source>
        <dbReference type="SAM" id="MobiDB-lite"/>
    </source>
</evidence>
<keyword evidence="3" id="KW-1185">Reference proteome</keyword>
<accession>A0ABP9AZU1</accession>
<evidence type="ECO:0000313" key="3">
    <source>
        <dbReference type="Proteomes" id="UP001501265"/>
    </source>
</evidence>
<gene>
    <name evidence="2" type="ORF">GCM10023220_10980</name>
</gene>
<feature type="region of interest" description="Disordered" evidence="1">
    <location>
        <begin position="221"/>
        <end position="278"/>
    </location>
</feature>
<proteinExistence type="predicted"/>
<protein>
    <submittedName>
        <fullName evidence="2">Uncharacterized protein</fullName>
    </submittedName>
</protein>
<dbReference type="Proteomes" id="UP001501265">
    <property type="component" value="Unassembled WGS sequence"/>
</dbReference>
<dbReference type="RefSeq" id="WP_345617755.1">
    <property type="nucleotide sequence ID" value="NZ_BAABIG010000010.1"/>
</dbReference>
<feature type="compositionally biased region" description="Basic and acidic residues" evidence="1">
    <location>
        <begin position="173"/>
        <end position="183"/>
    </location>
</feature>
<feature type="region of interest" description="Disordered" evidence="1">
    <location>
        <begin position="164"/>
        <end position="189"/>
    </location>
</feature>
<evidence type="ECO:0000313" key="2">
    <source>
        <dbReference type="EMBL" id="GAA4788305.1"/>
    </source>
</evidence>
<comment type="caution">
    <text evidence="2">The sequence shown here is derived from an EMBL/GenBank/DDBJ whole genome shotgun (WGS) entry which is preliminary data.</text>
</comment>
<sequence length="278" mass="30204">MPNDFEAEPQAAPKLPFGPLVPPKRIKDVEYDDGQRLRVNPLFVPLEQVPPQWILQGEPDAVWHYSTVLRDTAENPGVGEWRVMLGSEQVSSVIPQSQVDDLVSAVRAYREAHPEKNIAPLTEEDLRRSMDGIGHPSIAVDFDADGKTREGKAALSGEFHFDPASRSGTVNDRSGRYMSDKARPNPADRNPAEIAEWGAEVARVFSAHLGVPISFEQIKTLPKGPEEPKNPKAIDNPTAVHTAALQPAVDTAPRADVRSRPSAAGTVGPAGASRARRP</sequence>
<dbReference type="EMBL" id="BAABIG010000010">
    <property type="protein sequence ID" value="GAA4788305.1"/>
    <property type="molecule type" value="Genomic_DNA"/>
</dbReference>